<dbReference type="OrthoDB" id="5657124at2"/>
<sequence>MTQKSYLIVSGLIFALIGLLHLIRIIYHWPAIVGVWTVPLSMSFIAIIITAVLAVWAFRLTTTVSS</sequence>
<keyword evidence="1" id="KW-0812">Transmembrane</keyword>
<feature type="transmembrane region" description="Helical" evidence="1">
    <location>
        <begin position="7"/>
        <end position="27"/>
    </location>
</feature>
<dbReference type="AlphaFoldDB" id="E0UKC3"/>
<keyword evidence="1" id="KW-0472">Membrane</keyword>
<reference evidence="3" key="1">
    <citation type="journal article" date="2011" name="MBio">
        <title>Novel metabolic attributes of the genus Cyanothece, comprising a group of unicellular nitrogen-fixing Cyanobacteria.</title>
        <authorList>
            <person name="Bandyopadhyay A."/>
            <person name="Elvitigala T."/>
            <person name="Welsh E."/>
            <person name="Stockel J."/>
            <person name="Liberton M."/>
            <person name="Min H."/>
            <person name="Sherman L.A."/>
            <person name="Pakrasi H.B."/>
        </authorList>
    </citation>
    <scope>NUCLEOTIDE SEQUENCE [LARGE SCALE GENOMIC DNA]</scope>
    <source>
        <strain evidence="3">PCC 7822</strain>
    </source>
</reference>
<proteinExistence type="predicted"/>
<evidence type="ECO:0000256" key="1">
    <source>
        <dbReference type="SAM" id="Phobius"/>
    </source>
</evidence>
<dbReference type="Proteomes" id="UP000008206">
    <property type="component" value="Chromosome"/>
</dbReference>
<evidence type="ECO:0000313" key="2">
    <source>
        <dbReference type="EMBL" id="ADN17004.1"/>
    </source>
</evidence>
<dbReference type="KEGG" id="cyj:Cyan7822_5120"/>
<dbReference type="RefSeq" id="WP_013325042.1">
    <property type="nucleotide sequence ID" value="NC_014501.1"/>
</dbReference>
<dbReference type="HOGENOM" id="CLU_202362_0_0_3"/>
<keyword evidence="1" id="KW-1133">Transmembrane helix</keyword>
<feature type="transmembrane region" description="Helical" evidence="1">
    <location>
        <begin position="33"/>
        <end position="58"/>
    </location>
</feature>
<accession>E0UKC3</accession>
<dbReference type="EMBL" id="CP002198">
    <property type="protein sequence ID" value="ADN17004.1"/>
    <property type="molecule type" value="Genomic_DNA"/>
</dbReference>
<evidence type="ECO:0000313" key="3">
    <source>
        <dbReference type="Proteomes" id="UP000008206"/>
    </source>
</evidence>
<gene>
    <name evidence="2" type="ordered locus">Cyan7822_5120</name>
</gene>
<keyword evidence="3" id="KW-1185">Reference proteome</keyword>
<dbReference type="eggNOG" id="ENOG5033B1J">
    <property type="taxonomic scope" value="Bacteria"/>
</dbReference>
<dbReference type="STRING" id="497965.Cyan7822_5120"/>
<organism evidence="2 3">
    <name type="scientific">Gloeothece verrucosa (strain PCC 7822)</name>
    <name type="common">Cyanothece sp. (strain PCC 7822)</name>
    <dbReference type="NCBI Taxonomy" id="497965"/>
    <lineage>
        <taxon>Bacteria</taxon>
        <taxon>Bacillati</taxon>
        <taxon>Cyanobacteriota</taxon>
        <taxon>Cyanophyceae</taxon>
        <taxon>Oscillatoriophycideae</taxon>
        <taxon>Chroococcales</taxon>
        <taxon>Aphanothecaceae</taxon>
        <taxon>Gloeothece</taxon>
        <taxon>Gloeothece verrucosa</taxon>
    </lineage>
</organism>
<name>E0UKC3_GLOV7</name>
<protein>
    <submittedName>
        <fullName evidence="2">Uncharacterized protein</fullName>
    </submittedName>
</protein>